<accession>A0A061AYP2</accession>
<feature type="compositionally biased region" description="Polar residues" evidence="1">
    <location>
        <begin position="40"/>
        <end position="49"/>
    </location>
</feature>
<evidence type="ECO:0000256" key="2">
    <source>
        <dbReference type="SAM" id="Phobius"/>
    </source>
</evidence>
<feature type="compositionally biased region" description="Low complexity" evidence="1">
    <location>
        <begin position="50"/>
        <end position="73"/>
    </location>
</feature>
<protein>
    <submittedName>
        <fullName evidence="3">CYFA0S10e02300g1_1</fullName>
    </submittedName>
</protein>
<feature type="region of interest" description="Disordered" evidence="1">
    <location>
        <begin position="253"/>
        <end position="272"/>
    </location>
</feature>
<gene>
    <name evidence="3" type="ORF">CYFA0S_10e02300g</name>
</gene>
<feature type="transmembrane region" description="Helical" evidence="2">
    <location>
        <begin position="275"/>
        <end position="297"/>
    </location>
</feature>
<feature type="compositionally biased region" description="Polar residues" evidence="1">
    <location>
        <begin position="437"/>
        <end position="459"/>
    </location>
</feature>
<keyword evidence="2" id="KW-1133">Transmembrane helix</keyword>
<sequence>MTSSNSSVPLTMMGSTSTLQLSGDSISTSTNLDTSLTSTGQTSDSTALVSPSTSILSGTTPSSSSSSSQSNSTSDYTTKSSFTGFHTHGSYLHNSTTLSSSLVSNSSLLYLTSSDSSISSSSDFSVSSSDSSSFHDHSSSSLYSSSEYSSSYHEHYHSSSSSLSSSSIYTSSTDETTSQESSVFPYAEATQEPDSITYTYTQAYLITDDSTTLATEIPVTTTVDADYSFPTDEPATITTDLAFLANAVPGYSSSTQNTTSGSSDSDGSNTSKGTVAGSVVGAIAGAAIILILVWWFIRRRKRSSNSMEKGFSHSIQSTRRYDGIDYDNQEKPLSNGNSGSRFALSSFLPFLSKSKSSSSSHSYDSTNSSSSGFGLGSLRTSILQDQPPSGSTGIEPSQQYTRVPPPRRPHTQTQQRTIDTVMEEPETPSSTEPYTNIRPQTYKTTRYQNSGLRPTSLSDNPFDDLASKRAPPPPPSRRANAYPAAVDYHRHGVNRHSVTSVESSILSDDTGDVSSDESLILNEGQRSGDNTGFFREIV</sequence>
<keyword evidence="2" id="KW-0812">Transmembrane</keyword>
<feature type="region of interest" description="Disordered" evidence="1">
    <location>
        <begin position="158"/>
        <end position="188"/>
    </location>
</feature>
<name>A0A061AYP2_CYBFA</name>
<proteinExistence type="predicted"/>
<dbReference type="EMBL" id="LK052895">
    <property type="protein sequence ID" value="CDR42789.1"/>
    <property type="molecule type" value="Genomic_DNA"/>
</dbReference>
<feature type="compositionally biased region" description="Low complexity" evidence="1">
    <location>
        <begin position="356"/>
        <end position="378"/>
    </location>
</feature>
<feature type="compositionally biased region" description="Polar residues" evidence="1">
    <location>
        <begin position="379"/>
        <end position="400"/>
    </location>
</feature>
<feature type="compositionally biased region" description="Low complexity" evidence="1">
    <location>
        <begin position="30"/>
        <end position="39"/>
    </location>
</feature>
<organism evidence="3">
    <name type="scientific">Cyberlindnera fabianii</name>
    <name type="common">Yeast</name>
    <name type="synonym">Hansenula fabianii</name>
    <dbReference type="NCBI Taxonomy" id="36022"/>
    <lineage>
        <taxon>Eukaryota</taxon>
        <taxon>Fungi</taxon>
        <taxon>Dikarya</taxon>
        <taxon>Ascomycota</taxon>
        <taxon>Saccharomycotina</taxon>
        <taxon>Saccharomycetes</taxon>
        <taxon>Phaffomycetales</taxon>
        <taxon>Phaffomycetaceae</taxon>
        <taxon>Cyberlindnera</taxon>
    </lineage>
</organism>
<feature type="region of interest" description="Disordered" evidence="1">
    <location>
        <begin position="30"/>
        <end position="73"/>
    </location>
</feature>
<feature type="region of interest" description="Disordered" evidence="1">
    <location>
        <begin position="356"/>
        <end position="478"/>
    </location>
</feature>
<reference evidence="3" key="1">
    <citation type="journal article" date="2014" name="Genome Announc.">
        <title>Genome sequence of the yeast Cyberlindnera fabianii (Hansenula fabianii).</title>
        <authorList>
            <person name="Freel K.C."/>
            <person name="Sarilar V."/>
            <person name="Neuveglise C."/>
            <person name="Devillers H."/>
            <person name="Friedrich A."/>
            <person name="Schacherer J."/>
        </authorList>
    </citation>
    <scope>NUCLEOTIDE SEQUENCE</scope>
    <source>
        <strain evidence="3">YJS4271</strain>
    </source>
</reference>
<keyword evidence="2" id="KW-0472">Membrane</keyword>
<evidence type="ECO:0000256" key="1">
    <source>
        <dbReference type="SAM" id="MobiDB-lite"/>
    </source>
</evidence>
<dbReference type="VEuPathDB" id="FungiDB:BON22_3161"/>
<evidence type="ECO:0000313" key="3">
    <source>
        <dbReference type="EMBL" id="CDR42789.1"/>
    </source>
</evidence>
<feature type="compositionally biased region" description="Low complexity" evidence="1">
    <location>
        <begin position="158"/>
        <end position="182"/>
    </location>
</feature>
<dbReference type="AlphaFoldDB" id="A0A061AYP2"/>